<dbReference type="AlphaFoldDB" id="A0A5B0Q926"/>
<dbReference type="EMBL" id="VDEP01000304">
    <property type="protein sequence ID" value="KAA1109708.1"/>
    <property type="molecule type" value="Genomic_DNA"/>
</dbReference>
<evidence type="ECO:0000313" key="2">
    <source>
        <dbReference type="Proteomes" id="UP000325313"/>
    </source>
</evidence>
<organism evidence="1 2">
    <name type="scientific">Puccinia graminis f. sp. tritici</name>
    <dbReference type="NCBI Taxonomy" id="56615"/>
    <lineage>
        <taxon>Eukaryota</taxon>
        <taxon>Fungi</taxon>
        <taxon>Dikarya</taxon>
        <taxon>Basidiomycota</taxon>
        <taxon>Pucciniomycotina</taxon>
        <taxon>Pucciniomycetes</taxon>
        <taxon>Pucciniales</taxon>
        <taxon>Pucciniaceae</taxon>
        <taxon>Puccinia</taxon>
    </lineage>
</organism>
<gene>
    <name evidence="1" type="ORF">PGTUg99_032359</name>
</gene>
<reference evidence="1 2" key="1">
    <citation type="submission" date="2019-05" db="EMBL/GenBank/DDBJ databases">
        <title>Emergence of the Ug99 lineage of the wheat stem rust pathogen through somatic hybridization.</title>
        <authorList>
            <person name="Li F."/>
            <person name="Upadhyaya N.M."/>
            <person name="Sperschneider J."/>
            <person name="Matny O."/>
            <person name="Nguyen-Phuc H."/>
            <person name="Mago R."/>
            <person name="Raley C."/>
            <person name="Miller M.E."/>
            <person name="Silverstein K.A.T."/>
            <person name="Henningsen E."/>
            <person name="Hirsch C.D."/>
            <person name="Visser B."/>
            <person name="Pretorius Z.A."/>
            <person name="Steffenson B.J."/>
            <person name="Schwessinger B."/>
            <person name="Dodds P.N."/>
            <person name="Figueroa M."/>
        </authorList>
    </citation>
    <scope>NUCLEOTIDE SEQUENCE [LARGE SCALE GENOMIC DNA]</scope>
    <source>
        <strain evidence="1 2">Ug99</strain>
    </source>
</reference>
<protein>
    <submittedName>
        <fullName evidence="1">Uncharacterized protein</fullName>
    </submittedName>
</protein>
<sequence length="63" mass="6962">MVLCGSAPVMQCRIGSQAVDALGFRSWLSCHVHTALQYNFVFNITSTCQALAHRLKIRRVPSA</sequence>
<dbReference type="Proteomes" id="UP000325313">
    <property type="component" value="Unassembled WGS sequence"/>
</dbReference>
<name>A0A5B0Q926_PUCGR</name>
<comment type="caution">
    <text evidence="1">The sequence shown here is derived from an EMBL/GenBank/DDBJ whole genome shotgun (WGS) entry which is preliminary data.</text>
</comment>
<evidence type="ECO:0000313" key="1">
    <source>
        <dbReference type="EMBL" id="KAA1109708.1"/>
    </source>
</evidence>
<proteinExistence type="predicted"/>
<accession>A0A5B0Q926</accession>